<proteinExistence type="predicted"/>
<dbReference type="HOGENOM" id="CLU_145424_2_0_5"/>
<evidence type="ECO:0000313" key="1">
    <source>
        <dbReference type="EMBL" id="CCE98418.1"/>
    </source>
</evidence>
<dbReference type="eggNOG" id="ENOG5032YYS">
    <property type="taxonomic scope" value="Bacteria"/>
</dbReference>
<accession>G9A6A8</accession>
<dbReference type="Proteomes" id="UP000007735">
    <property type="component" value="Chromosome"/>
</dbReference>
<dbReference type="KEGG" id="sfh:SFHH103_03927"/>
<reference evidence="1 2" key="1">
    <citation type="journal article" date="2012" name="J. Bacteriol.">
        <title>Genome sequence of the soybean symbiont Sinorhizobium fredii HH103.</title>
        <authorList>
            <person name="Weidner S."/>
            <person name="Becker A."/>
            <person name="Bonilla I."/>
            <person name="Jaenicke S."/>
            <person name="Lloret J."/>
            <person name="Margaret I."/>
            <person name="Puhler A."/>
            <person name="Ruiz-Sainz J.E."/>
            <person name="Schneiker-Bekel S."/>
            <person name="Szczepanowski R."/>
            <person name="Vinardell J.M."/>
            <person name="Zehner S."/>
            <person name="Gottfert M."/>
        </authorList>
    </citation>
    <scope>NUCLEOTIDE SEQUENCE [LARGE SCALE GENOMIC DNA]</scope>
    <source>
        <strain evidence="1 2">HH103</strain>
    </source>
</reference>
<sequence>MAAKEVHMAFENLKLLPKQTPFPADATTKRRLRFVSQIEKQIGFATAGADRKRRGQWFWKAGDGSYVLAVRYGRRDIELSKGKFAVSCADGNSIMTALQEVKRIALEGAFDEQLARISGEIRSSFKKD</sequence>
<evidence type="ECO:0000313" key="2">
    <source>
        <dbReference type="Proteomes" id="UP000007735"/>
    </source>
</evidence>
<name>G9A6A8_SINF1</name>
<dbReference type="EMBL" id="HE616890">
    <property type="protein sequence ID" value="CCE98418.1"/>
    <property type="molecule type" value="Genomic_DNA"/>
</dbReference>
<protein>
    <submittedName>
        <fullName evidence="1">Uncharacterized protein</fullName>
    </submittedName>
</protein>
<gene>
    <name evidence="1" type="ordered locus">SFHH103_03927</name>
</gene>
<dbReference type="PATRIC" id="fig|380.5.peg.4148"/>
<organism evidence="1 2">
    <name type="scientific">Sinorhizobium fredii (strain HH103)</name>
    <dbReference type="NCBI Taxonomy" id="1117943"/>
    <lineage>
        <taxon>Bacteria</taxon>
        <taxon>Pseudomonadati</taxon>
        <taxon>Pseudomonadota</taxon>
        <taxon>Alphaproteobacteria</taxon>
        <taxon>Hyphomicrobiales</taxon>
        <taxon>Rhizobiaceae</taxon>
        <taxon>Sinorhizobium/Ensifer group</taxon>
        <taxon>Sinorhizobium</taxon>
    </lineage>
</organism>
<dbReference type="AlphaFoldDB" id="G9A6A8"/>